<comment type="caution">
    <text evidence="1">The sequence shown here is derived from an EMBL/GenBank/DDBJ whole genome shotgun (WGS) entry which is preliminary data.</text>
</comment>
<protein>
    <submittedName>
        <fullName evidence="1">Uncharacterized protein</fullName>
    </submittedName>
</protein>
<sequence>MWMYLLVSVFVIALNDVPSKISILKSHKTLTLTEIIPQICQGSFNDVPSVFVIALTCKQQLRREKQ</sequence>
<gene>
    <name evidence="1" type="ORF">MANES_13G089986v8</name>
</gene>
<evidence type="ECO:0000313" key="1">
    <source>
        <dbReference type="EMBL" id="KAG8640922.1"/>
    </source>
</evidence>
<name>A0ACB7GKL8_MANES</name>
<accession>A0ACB7GKL8</accession>
<reference evidence="2" key="1">
    <citation type="journal article" date="2016" name="Nat. Biotechnol.">
        <title>Sequencing wild and cultivated cassava and related species reveals extensive interspecific hybridization and genetic diversity.</title>
        <authorList>
            <person name="Bredeson J.V."/>
            <person name="Lyons J.B."/>
            <person name="Prochnik S.E."/>
            <person name="Wu G.A."/>
            <person name="Ha C.M."/>
            <person name="Edsinger-Gonzales E."/>
            <person name="Grimwood J."/>
            <person name="Schmutz J."/>
            <person name="Rabbi I.Y."/>
            <person name="Egesi C."/>
            <person name="Nauluvula P."/>
            <person name="Lebot V."/>
            <person name="Ndunguru J."/>
            <person name="Mkamilo G."/>
            <person name="Bart R.S."/>
            <person name="Setter T.L."/>
            <person name="Gleadow R.M."/>
            <person name="Kulakow P."/>
            <person name="Ferguson M.E."/>
            <person name="Rounsley S."/>
            <person name="Rokhsar D.S."/>
        </authorList>
    </citation>
    <scope>NUCLEOTIDE SEQUENCE [LARGE SCALE GENOMIC DNA]</scope>
    <source>
        <strain evidence="2">cv. AM560-2</strain>
    </source>
</reference>
<evidence type="ECO:0000313" key="2">
    <source>
        <dbReference type="Proteomes" id="UP000091857"/>
    </source>
</evidence>
<proteinExistence type="predicted"/>
<organism evidence="1 2">
    <name type="scientific">Manihot esculenta</name>
    <name type="common">Cassava</name>
    <name type="synonym">Jatropha manihot</name>
    <dbReference type="NCBI Taxonomy" id="3983"/>
    <lineage>
        <taxon>Eukaryota</taxon>
        <taxon>Viridiplantae</taxon>
        <taxon>Streptophyta</taxon>
        <taxon>Embryophyta</taxon>
        <taxon>Tracheophyta</taxon>
        <taxon>Spermatophyta</taxon>
        <taxon>Magnoliopsida</taxon>
        <taxon>eudicotyledons</taxon>
        <taxon>Gunneridae</taxon>
        <taxon>Pentapetalae</taxon>
        <taxon>rosids</taxon>
        <taxon>fabids</taxon>
        <taxon>Malpighiales</taxon>
        <taxon>Euphorbiaceae</taxon>
        <taxon>Crotonoideae</taxon>
        <taxon>Manihoteae</taxon>
        <taxon>Manihot</taxon>
    </lineage>
</organism>
<keyword evidence="2" id="KW-1185">Reference proteome</keyword>
<dbReference type="EMBL" id="CM004399">
    <property type="protein sequence ID" value="KAG8640922.1"/>
    <property type="molecule type" value="Genomic_DNA"/>
</dbReference>
<dbReference type="Proteomes" id="UP000091857">
    <property type="component" value="Chromosome 13"/>
</dbReference>